<feature type="binding site" evidence="7">
    <location>
        <position position="149"/>
    </location>
    <ligand>
        <name>Zn(2+)</name>
        <dbReference type="ChEBI" id="CHEBI:29105"/>
    </ligand>
</feature>
<comment type="cofactor">
    <cofactor evidence="8">
        <name>Mn(2+)</name>
        <dbReference type="ChEBI" id="CHEBI:29035"/>
    </cofactor>
    <cofactor evidence="8">
        <name>Fe(2+)</name>
        <dbReference type="ChEBI" id="CHEBI:29033"/>
    </cofactor>
    <text evidence="8">Binds 1 Mn(2+) or Fe(2+) ion per subunit.</text>
</comment>
<dbReference type="Proteomes" id="UP000231143">
    <property type="component" value="Unassembled WGS sequence"/>
</dbReference>
<proteinExistence type="inferred from homology"/>
<feature type="binding site" evidence="7">
    <location>
        <position position="104"/>
    </location>
    <ligand>
        <name>Zn(2+)</name>
        <dbReference type="ChEBI" id="CHEBI:29105"/>
    </ligand>
</feature>
<reference evidence="9 10" key="1">
    <citation type="submission" date="2017-09" db="EMBL/GenBank/DDBJ databases">
        <title>Depth-based differentiation of microbial function through sediment-hosted aquifers and enrichment of novel symbionts in the deep terrestrial subsurface.</title>
        <authorList>
            <person name="Probst A.J."/>
            <person name="Ladd B."/>
            <person name="Jarett J.K."/>
            <person name="Geller-Mcgrath D.E."/>
            <person name="Sieber C.M."/>
            <person name="Emerson J.B."/>
            <person name="Anantharaman K."/>
            <person name="Thomas B.C."/>
            <person name="Malmstrom R."/>
            <person name="Stieglmeier M."/>
            <person name="Klingl A."/>
            <person name="Woyke T."/>
            <person name="Ryan C.M."/>
            <person name="Banfield J.F."/>
        </authorList>
    </citation>
    <scope>NUCLEOTIDE SEQUENCE [LARGE SCALE GENOMIC DNA]</scope>
    <source>
        <strain evidence="9">CG22_combo_CG10-13_8_21_14_all_36_13</strain>
    </source>
</reference>
<dbReference type="InterPro" id="IPR036388">
    <property type="entry name" value="WH-like_DNA-bd_sf"/>
</dbReference>
<keyword evidence="4" id="KW-0805">Transcription regulation</keyword>
<evidence type="ECO:0000256" key="8">
    <source>
        <dbReference type="PIRSR" id="PIRSR602481-2"/>
    </source>
</evidence>
<keyword evidence="5" id="KW-0238">DNA-binding</keyword>
<evidence type="ECO:0000256" key="7">
    <source>
        <dbReference type="PIRSR" id="PIRSR602481-1"/>
    </source>
</evidence>
<dbReference type="GO" id="GO:0000976">
    <property type="term" value="F:transcription cis-regulatory region binding"/>
    <property type="evidence" value="ECO:0007669"/>
    <property type="project" value="TreeGrafter"/>
</dbReference>
<dbReference type="GO" id="GO:0045892">
    <property type="term" value="P:negative regulation of DNA-templated transcription"/>
    <property type="evidence" value="ECO:0007669"/>
    <property type="project" value="TreeGrafter"/>
</dbReference>
<evidence type="ECO:0000256" key="5">
    <source>
        <dbReference type="ARBA" id="ARBA00023125"/>
    </source>
</evidence>
<dbReference type="GO" id="GO:0008270">
    <property type="term" value="F:zinc ion binding"/>
    <property type="evidence" value="ECO:0007669"/>
    <property type="project" value="TreeGrafter"/>
</dbReference>
<dbReference type="GO" id="GO:0003700">
    <property type="term" value="F:DNA-binding transcription factor activity"/>
    <property type="evidence" value="ECO:0007669"/>
    <property type="project" value="InterPro"/>
</dbReference>
<dbReference type="AlphaFoldDB" id="A0A2H0E005"/>
<keyword evidence="7" id="KW-0479">Metal-binding</keyword>
<name>A0A2H0E005_9BACT</name>
<gene>
    <name evidence="9" type="ORF">COW81_00995</name>
</gene>
<dbReference type="EMBL" id="PCTT01000013">
    <property type="protein sequence ID" value="PIP87279.1"/>
    <property type="molecule type" value="Genomic_DNA"/>
</dbReference>
<evidence type="ECO:0000313" key="10">
    <source>
        <dbReference type="Proteomes" id="UP000231143"/>
    </source>
</evidence>
<comment type="caution">
    <text evidence="9">The sequence shown here is derived from an EMBL/GenBank/DDBJ whole genome shotgun (WGS) entry which is preliminary data.</text>
</comment>
<organism evidence="9 10">
    <name type="scientific">Candidatus Campbellbacteria bacterium CG22_combo_CG10-13_8_21_14_all_36_13</name>
    <dbReference type="NCBI Taxonomy" id="1974529"/>
    <lineage>
        <taxon>Bacteria</taxon>
        <taxon>Candidatus Campbelliibacteriota</taxon>
    </lineage>
</organism>
<dbReference type="GO" id="GO:1900376">
    <property type="term" value="P:regulation of secondary metabolite biosynthetic process"/>
    <property type="evidence" value="ECO:0007669"/>
    <property type="project" value="TreeGrafter"/>
</dbReference>
<dbReference type="Gene3D" id="1.10.10.10">
    <property type="entry name" value="Winged helix-like DNA-binding domain superfamily/Winged helix DNA-binding domain"/>
    <property type="match status" value="1"/>
</dbReference>
<keyword evidence="2" id="KW-0678">Repressor</keyword>
<feature type="binding site" evidence="7">
    <location>
        <position position="146"/>
    </location>
    <ligand>
        <name>Zn(2+)</name>
        <dbReference type="ChEBI" id="CHEBI:29105"/>
    </ligand>
</feature>
<evidence type="ECO:0008006" key="11">
    <source>
        <dbReference type="Google" id="ProtNLM"/>
    </source>
</evidence>
<sequence>MEKSKNKKNVRVNYGLAQKQVLANAGVKITFLRSKILAFAMDSKKPFSFEDVFLALRDTGIHRATIFRNLSLFKDAQILREVDMRQDAMFYEIATKGHHHHVVCKICGCVESFDMCGLDNLVEEFIKNSKEFDKISEHSFEMFGVCKKCYKKK</sequence>
<accession>A0A2H0E005</accession>
<evidence type="ECO:0000256" key="3">
    <source>
        <dbReference type="ARBA" id="ARBA00022833"/>
    </source>
</evidence>
<evidence type="ECO:0000256" key="4">
    <source>
        <dbReference type="ARBA" id="ARBA00023015"/>
    </source>
</evidence>
<keyword evidence="6" id="KW-0804">Transcription</keyword>
<feature type="binding site" evidence="8">
    <location>
        <position position="138"/>
    </location>
    <ligand>
        <name>Fe cation</name>
        <dbReference type="ChEBI" id="CHEBI:24875"/>
    </ligand>
</feature>
<evidence type="ECO:0000313" key="9">
    <source>
        <dbReference type="EMBL" id="PIP87279.1"/>
    </source>
</evidence>
<evidence type="ECO:0000256" key="1">
    <source>
        <dbReference type="ARBA" id="ARBA00007957"/>
    </source>
</evidence>
<feature type="binding site" evidence="8">
    <location>
        <position position="98"/>
    </location>
    <ligand>
        <name>Fe cation</name>
        <dbReference type="ChEBI" id="CHEBI:24875"/>
    </ligand>
</feature>
<dbReference type="InterPro" id="IPR043135">
    <property type="entry name" value="Fur_C"/>
</dbReference>
<keyword evidence="3 7" id="KW-0862">Zinc</keyword>
<dbReference type="Gene3D" id="3.30.1490.190">
    <property type="match status" value="1"/>
</dbReference>
<feature type="binding site" evidence="7">
    <location>
        <position position="107"/>
    </location>
    <ligand>
        <name>Zn(2+)</name>
        <dbReference type="ChEBI" id="CHEBI:29105"/>
    </ligand>
</feature>
<comment type="cofactor">
    <cofactor evidence="7">
        <name>Zn(2+)</name>
        <dbReference type="ChEBI" id="CHEBI:29105"/>
    </cofactor>
    <text evidence="7">Binds 1 zinc ion per subunit.</text>
</comment>
<dbReference type="InterPro" id="IPR002481">
    <property type="entry name" value="FUR"/>
</dbReference>
<evidence type="ECO:0000256" key="2">
    <source>
        <dbReference type="ARBA" id="ARBA00022491"/>
    </source>
</evidence>
<dbReference type="Pfam" id="PF01475">
    <property type="entry name" value="FUR"/>
    <property type="match status" value="1"/>
</dbReference>
<dbReference type="PANTHER" id="PTHR33202">
    <property type="entry name" value="ZINC UPTAKE REGULATION PROTEIN"/>
    <property type="match status" value="1"/>
</dbReference>
<dbReference type="InterPro" id="IPR036390">
    <property type="entry name" value="WH_DNA-bd_sf"/>
</dbReference>
<keyword evidence="8" id="KW-0408">Iron</keyword>
<dbReference type="CDD" id="cd07153">
    <property type="entry name" value="Fur_like"/>
    <property type="match status" value="1"/>
</dbReference>
<comment type="similarity">
    <text evidence="1">Belongs to the Fur family.</text>
</comment>
<dbReference type="SUPFAM" id="SSF46785">
    <property type="entry name" value="Winged helix' DNA-binding domain"/>
    <property type="match status" value="1"/>
</dbReference>
<evidence type="ECO:0000256" key="6">
    <source>
        <dbReference type="ARBA" id="ARBA00023163"/>
    </source>
</evidence>
<dbReference type="PANTHER" id="PTHR33202:SF8">
    <property type="entry name" value="PEROXIDE-RESPONSIVE REPRESSOR PERR"/>
    <property type="match status" value="1"/>
</dbReference>
<protein>
    <recommendedName>
        <fullName evidence="11">Transcriptional repressor</fullName>
    </recommendedName>
</protein>